<evidence type="ECO:0000313" key="1">
    <source>
        <dbReference type="EMBL" id="CAI9956171.1"/>
    </source>
</evidence>
<name>A0AA86ULL4_9EUKA</name>
<dbReference type="AlphaFoldDB" id="A0AA86ULL4"/>
<evidence type="ECO:0000313" key="3">
    <source>
        <dbReference type="Proteomes" id="UP001642409"/>
    </source>
</evidence>
<protein>
    <submittedName>
        <fullName evidence="1">Uncharacterized protein</fullName>
    </submittedName>
</protein>
<reference evidence="2 3" key="2">
    <citation type="submission" date="2024-07" db="EMBL/GenBank/DDBJ databases">
        <authorList>
            <person name="Akdeniz Z."/>
        </authorList>
    </citation>
    <scope>NUCLEOTIDE SEQUENCE [LARGE SCALE GENOMIC DNA]</scope>
</reference>
<dbReference type="EMBL" id="CATOUU010000871">
    <property type="protein sequence ID" value="CAI9956171.1"/>
    <property type="molecule type" value="Genomic_DNA"/>
</dbReference>
<keyword evidence="3" id="KW-1185">Reference proteome</keyword>
<gene>
    <name evidence="2" type="ORF">HINF_LOCUS24604</name>
    <name evidence="1" type="ORF">HINF_LOCUS43816</name>
</gene>
<reference evidence="1" key="1">
    <citation type="submission" date="2023-06" db="EMBL/GenBank/DDBJ databases">
        <authorList>
            <person name="Kurt Z."/>
        </authorList>
    </citation>
    <scope>NUCLEOTIDE SEQUENCE</scope>
</reference>
<proteinExistence type="predicted"/>
<organism evidence="1">
    <name type="scientific">Hexamita inflata</name>
    <dbReference type="NCBI Taxonomy" id="28002"/>
    <lineage>
        <taxon>Eukaryota</taxon>
        <taxon>Metamonada</taxon>
        <taxon>Diplomonadida</taxon>
        <taxon>Hexamitidae</taxon>
        <taxon>Hexamitinae</taxon>
        <taxon>Hexamita</taxon>
    </lineage>
</organism>
<dbReference type="SUPFAM" id="SSF53098">
    <property type="entry name" value="Ribonuclease H-like"/>
    <property type="match status" value="1"/>
</dbReference>
<evidence type="ECO:0000313" key="2">
    <source>
        <dbReference type="EMBL" id="CAL6015137.1"/>
    </source>
</evidence>
<comment type="caution">
    <text evidence="1">The sequence shown here is derived from an EMBL/GenBank/DDBJ whole genome shotgun (WGS) entry which is preliminary data.</text>
</comment>
<dbReference type="EMBL" id="CAXDID020000072">
    <property type="protein sequence ID" value="CAL6015137.1"/>
    <property type="molecule type" value="Genomic_DNA"/>
</dbReference>
<dbReference type="Proteomes" id="UP001642409">
    <property type="component" value="Unassembled WGS sequence"/>
</dbReference>
<dbReference type="InterPro" id="IPR012337">
    <property type="entry name" value="RNaseH-like_sf"/>
</dbReference>
<sequence>MNMWDKNYQKILTCKVRFGGFLRQITRRVFCLNIAQRESACLRVFSRFFPQILRVFSRMSSLQCKMYVVYKQTWSTGHDNVIIIVIILENRNKGYRGLTGQPLLNQYMSQSSETTQLSEGKKKTFEQIVKEMIKKDPLTNSQTIVLNLTVGIDAEDGRKQCLLCVGIHRRIIRHYNKSGYADIIAHIISQHDIAFNDIWSAVPTMLQSLQTKSIIRATAYEEWLNGTIIHFVEKFQSFRSVESQGFNKMSKFSISATSLKDQILLMGAQIEASQFDVYNRNQTYATIIYDGFKTQGGQHIVTFMLKTYLKIHFIGSIYTTEKQDGIWLAKQLKQKIELLESQYNFCVTSLSSDNAYVCSKAHALLCLRDDISEEVEAQTKLSHKIVLLRCSAHVLDLCLKDYCVFYNIKQKLDCLSKMYDIDISVCPTRWASFQTAFEQLSKCIPSNMSVDMKIVQFTTATILQVEANHIDHSNWDRLINQLKTNLRSILNDAGNIDDRAQLMLLIIESREDKYMTTHNKISNFYKQIDPLNEETRLLNEISKYNALKQSCREIGSKFSIQYLENYDQISRQLKQPSLIKNAHDYLNHSSNGKTDMLPYLKAVWKNNEYMVGLLSIFETLTVSNGSVERLFSFYHRQTSHFLRRNLDYKTLDAMAYIYVEKITNNINHVYTDDDENEVYE</sequence>
<accession>A0AA86ULL4</accession>